<dbReference type="InterPro" id="IPR010061">
    <property type="entry name" value="MeMal-semiAld_DH"/>
</dbReference>
<dbReference type="Gene3D" id="3.40.309.10">
    <property type="entry name" value="Aldehyde Dehydrogenase, Chain A, domain 2"/>
    <property type="match status" value="1"/>
</dbReference>
<accession>A0A2R6XY58</accession>
<evidence type="ECO:0000256" key="2">
    <source>
        <dbReference type="ARBA" id="ARBA00023002"/>
    </source>
</evidence>
<comment type="caution">
    <text evidence="5">The sequence shown here is derived from an EMBL/GenBank/DDBJ whole genome shotgun (WGS) entry which is preliminary data.</text>
</comment>
<dbReference type="Proteomes" id="UP000244338">
    <property type="component" value="Unassembled WGS sequence"/>
</dbReference>
<evidence type="ECO:0000259" key="4">
    <source>
        <dbReference type="Pfam" id="PF00171"/>
    </source>
</evidence>
<dbReference type="GO" id="GO:0006210">
    <property type="term" value="P:thymine catabolic process"/>
    <property type="evidence" value="ECO:0007669"/>
    <property type="project" value="TreeGrafter"/>
</dbReference>
<dbReference type="InterPro" id="IPR016160">
    <property type="entry name" value="Ald_DH_CS_CYS"/>
</dbReference>
<keyword evidence="2" id="KW-0560">Oxidoreductase</keyword>
<evidence type="ECO:0000313" key="6">
    <source>
        <dbReference type="Proteomes" id="UP000244338"/>
    </source>
</evidence>
<evidence type="ECO:0000313" key="5">
    <source>
        <dbReference type="EMBL" id="PTQ55359.1"/>
    </source>
</evidence>
<dbReference type="PANTHER" id="PTHR43866:SF4">
    <property type="entry name" value="MALONATE-SEMIALDEHYDE DEHYDROGENASE"/>
    <property type="match status" value="1"/>
</dbReference>
<sequence>MEILKNFVGGKWEELNDRDMGDVYNPATGEVIARVPFSTAEDIDRAVEKAADAYASWRKVPVIKRTRYIFQYLEIVRREREALSRMVTTEHGKSYVDALAEVDRGIESLEHAAAAPTLMMGESLADVASGLEQTYYRYPLGVVAGITPYNFPVMIPLWVIPWAIVTGNTLLLKPSEQTPMTTVRLVELLQETDLPPGVVNIVHGAKDAVNALLAHPRIQAITFTGSQPTAAYIYETAAKYHKRVQAFSGAKNHAIVLRDAHLEPSIDGILRAAFHNGGQRCMATSVVVVEEAIADEVVARLAEGARRMKVGHGFEENVDVTPLIRDAHRARVVGYIDGGVQEAAELVVDGRAAMKQFEKGFYLGPTVFDRVTPAMRIWQEEIFGPVLSVVRVKDLGEAIEVTNRSRFANGAIIYTESGKAAHTFREEIDAGMVGVNVNIPLPVAFFPFGGHKDSFYGAIGENGKDAVQFFTRKKTVSTRWF</sequence>
<gene>
    <name evidence="5" type="ORF">BSOLF_2343</name>
</gene>
<dbReference type="PROSITE" id="PS00070">
    <property type="entry name" value="ALDEHYDE_DEHYDR_CYS"/>
    <property type="match status" value="1"/>
</dbReference>
<dbReference type="EMBL" id="PEBX01000131">
    <property type="protein sequence ID" value="PTQ55359.1"/>
    <property type="molecule type" value="Genomic_DNA"/>
</dbReference>
<proteinExistence type="predicted"/>
<dbReference type="Pfam" id="PF00171">
    <property type="entry name" value="Aldedh"/>
    <property type="match status" value="1"/>
</dbReference>
<dbReference type="GO" id="GO:0004491">
    <property type="term" value="F:methylmalonate-semialdehyde dehydrogenase (acylating, NAD) activity"/>
    <property type="evidence" value="ECO:0007669"/>
    <property type="project" value="UniProtKB-EC"/>
</dbReference>
<dbReference type="EC" id="1.2.1.27" evidence="1"/>
<dbReference type="SUPFAM" id="SSF53720">
    <property type="entry name" value="ALDH-like"/>
    <property type="match status" value="1"/>
</dbReference>
<protein>
    <recommendedName>
        <fullName evidence="1">methylmalonate-semialdehyde dehydrogenase (CoA acylating)</fullName>
        <ecNumber evidence="1">1.2.1.27</ecNumber>
    </recommendedName>
</protein>
<feature type="domain" description="Aldehyde dehydrogenase" evidence="4">
    <location>
        <begin position="19"/>
        <end position="476"/>
    </location>
</feature>
<dbReference type="InterPro" id="IPR016163">
    <property type="entry name" value="Ald_DH_C"/>
</dbReference>
<reference evidence="6" key="1">
    <citation type="journal article" date="2018" name="Sci. Rep.">
        <title>Lignite coal burning seam in the remote Altai Mountains harbors a hydrogen-driven thermophilic microbial community.</title>
        <authorList>
            <person name="Kadnikov V.V."/>
            <person name="Mardanov A.V."/>
            <person name="Ivasenko D.A."/>
            <person name="Antsiferov D.V."/>
            <person name="Beletsky A.V."/>
            <person name="Karnachuk O.V."/>
            <person name="Ravin N.V."/>
        </authorList>
    </citation>
    <scope>NUCLEOTIDE SEQUENCE [LARGE SCALE GENOMIC DNA]</scope>
</reference>
<dbReference type="NCBIfam" id="TIGR01722">
    <property type="entry name" value="MMSDH"/>
    <property type="match status" value="1"/>
</dbReference>
<evidence type="ECO:0000256" key="1">
    <source>
        <dbReference type="ARBA" id="ARBA00013048"/>
    </source>
</evidence>
<name>A0A2R6XY58_9BACL</name>
<organism evidence="5 6">
    <name type="scientific">Candidatus Carbonibacillus altaicus</name>
    <dbReference type="NCBI Taxonomy" id="2163959"/>
    <lineage>
        <taxon>Bacteria</taxon>
        <taxon>Bacillati</taxon>
        <taxon>Bacillota</taxon>
        <taxon>Bacilli</taxon>
        <taxon>Bacillales</taxon>
        <taxon>Candidatus Carbonibacillus</taxon>
    </lineage>
</organism>
<dbReference type="FunFam" id="3.40.309.10:FF:000002">
    <property type="entry name" value="Methylmalonate-semialdehyde dehydrogenase (Acylating)"/>
    <property type="match status" value="1"/>
</dbReference>
<dbReference type="FunFam" id="3.40.605.10:FF:000003">
    <property type="entry name" value="Methylmalonate-semialdehyde dehydrogenase [acylating]"/>
    <property type="match status" value="1"/>
</dbReference>
<dbReference type="InterPro" id="IPR016162">
    <property type="entry name" value="Ald_DH_N"/>
</dbReference>
<dbReference type="GO" id="GO:0006574">
    <property type="term" value="P:L-valine catabolic process"/>
    <property type="evidence" value="ECO:0007669"/>
    <property type="project" value="TreeGrafter"/>
</dbReference>
<dbReference type="AlphaFoldDB" id="A0A2R6XY58"/>
<dbReference type="CDD" id="cd07085">
    <property type="entry name" value="ALDH_F6_MMSDH"/>
    <property type="match status" value="1"/>
</dbReference>
<dbReference type="InterPro" id="IPR015590">
    <property type="entry name" value="Aldehyde_DH_dom"/>
</dbReference>
<evidence type="ECO:0000256" key="3">
    <source>
        <dbReference type="ARBA" id="ARBA00023027"/>
    </source>
</evidence>
<dbReference type="PANTHER" id="PTHR43866">
    <property type="entry name" value="MALONATE-SEMIALDEHYDE DEHYDROGENASE"/>
    <property type="match status" value="1"/>
</dbReference>
<dbReference type="InterPro" id="IPR016161">
    <property type="entry name" value="Ald_DH/histidinol_DH"/>
</dbReference>
<keyword evidence="3" id="KW-0520">NAD</keyword>
<dbReference type="Gene3D" id="3.40.605.10">
    <property type="entry name" value="Aldehyde Dehydrogenase, Chain A, domain 1"/>
    <property type="match status" value="1"/>
</dbReference>